<evidence type="ECO:0000256" key="1">
    <source>
        <dbReference type="ARBA" id="ARBA00004123"/>
    </source>
</evidence>
<evidence type="ECO:0000256" key="2">
    <source>
        <dbReference type="ARBA" id="ARBA00023242"/>
    </source>
</evidence>
<keyword evidence="2" id="KW-0539">Nucleus</keyword>
<feature type="non-terminal residue" evidence="4">
    <location>
        <position position="1"/>
    </location>
</feature>
<dbReference type="Pfam" id="PF25879">
    <property type="entry name" value="WHD_LYAR"/>
    <property type="match status" value="1"/>
</dbReference>
<evidence type="ECO:0000313" key="4">
    <source>
        <dbReference type="EMBL" id="KAK3243306.1"/>
    </source>
</evidence>
<dbReference type="EMBL" id="LGRX02032968">
    <property type="protein sequence ID" value="KAK3243306.1"/>
    <property type="molecule type" value="Genomic_DNA"/>
</dbReference>
<evidence type="ECO:0000259" key="3">
    <source>
        <dbReference type="Pfam" id="PF25879"/>
    </source>
</evidence>
<comment type="caution">
    <text evidence="4">The sequence shown here is derived from an EMBL/GenBank/DDBJ whole genome shotgun (WGS) entry which is preliminary data.</text>
</comment>
<comment type="subcellular location">
    <subcellularLocation>
        <location evidence="1">Nucleus</location>
    </subcellularLocation>
</comment>
<dbReference type="Proteomes" id="UP001190700">
    <property type="component" value="Unassembled WGS sequence"/>
</dbReference>
<dbReference type="InterPro" id="IPR058719">
    <property type="entry name" value="WHD_LYAR"/>
</dbReference>
<evidence type="ECO:0000313" key="5">
    <source>
        <dbReference type="Proteomes" id="UP001190700"/>
    </source>
</evidence>
<sequence length="124" mass="13479">GKKIAFNAEVEEEDTKMVPEELGEKSAKVRWKKLIKAVLKEAGGELKVKKLQKKVLAMACADTGSAASTGELKVQFAKQLKKGFLVTGDIASLADAAETFPQTVQADVEVTKSKKKKKKKTTKE</sequence>
<feature type="domain" description="Cell growth-regulating nucleolar protein-like winged helix" evidence="3">
    <location>
        <begin position="27"/>
        <end position="94"/>
    </location>
</feature>
<gene>
    <name evidence="4" type="ORF">CYMTET_47027</name>
</gene>
<organism evidence="4 5">
    <name type="scientific">Cymbomonas tetramitiformis</name>
    <dbReference type="NCBI Taxonomy" id="36881"/>
    <lineage>
        <taxon>Eukaryota</taxon>
        <taxon>Viridiplantae</taxon>
        <taxon>Chlorophyta</taxon>
        <taxon>Pyramimonadophyceae</taxon>
        <taxon>Pyramimonadales</taxon>
        <taxon>Pyramimonadaceae</taxon>
        <taxon>Cymbomonas</taxon>
    </lineage>
</organism>
<protein>
    <recommendedName>
        <fullName evidence="3">Cell growth-regulating nucleolar protein-like winged helix domain-containing protein</fullName>
    </recommendedName>
</protein>
<keyword evidence="5" id="KW-1185">Reference proteome</keyword>
<reference evidence="4 5" key="1">
    <citation type="journal article" date="2015" name="Genome Biol. Evol.">
        <title>Comparative Genomics of a Bacterivorous Green Alga Reveals Evolutionary Causalities and Consequences of Phago-Mixotrophic Mode of Nutrition.</title>
        <authorList>
            <person name="Burns J.A."/>
            <person name="Paasch A."/>
            <person name="Narechania A."/>
            <person name="Kim E."/>
        </authorList>
    </citation>
    <scope>NUCLEOTIDE SEQUENCE [LARGE SCALE GENOMIC DNA]</scope>
    <source>
        <strain evidence="4 5">PLY_AMNH</strain>
    </source>
</reference>
<accession>A0AAE0EWJ9</accession>
<proteinExistence type="predicted"/>
<name>A0AAE0EWJ9_9CHLO</name>
<dbReference type="AlphaFoldDB" id="A0AAE0EWJ9"/>